<reference evidence="26 27" key="1">
    <citation type="submission" date="2025-05" db="UniProtKB">
        <authorList>
            <consortium name="RefSeq"/>
        </authorList>
    </citation>
    <scope>IDENTIFICATION</scope>
    <source>
        <tissue evidence="26 27">Whole Larva</tissue>
    </source>
</reference>
<evidence type="ECO:0000256" key="6">
    <source>
        <dbReference type="ARBA" id="ARBA00022548"/>
    </source>
</evidence>
<dbReference type="PANTHER" id="PTHR46378:SF1">
    <property type="entry name" value="STEROL REGULATORY ELEMENT-BINDING PROTEIN CLEAVAGE-ACTIVATING PROTEIN"/>
    <property type="match status" value="1"/>
</dbReference>
<evidence type="ECO:0000256" key="5">
    <source>
        <dbReference type="ARBA" id="ARBA00019541"/>
    </source>
</evidence>
<keyword evidence="14" id="KW-0446">Lipid-binding</keyword>
<evidence type="ECO:0000256" key="2">
    <source>
        <dbReference type="ARBA" id="ARBA00004557"/>
    </source>
</evidence>
<evidence type="ECO:0000256" key="16">
    <source>
        <dbReference type="ARBA" id="ARBA00023166"/>
    </source>
</evidence>
<evidence type="ECO:0000256" key="17">
    <source>
        <dbReference type="ARBA" id="ARBA00023180"/>
    </source>
</evidence>
<evidence type="ECO:0000256" key="18">
    <source>
        <dbReference type="ARBA" id="ARBA00023221"/>
    </source>
</evidence>
<dbReference type="InterPro" id="IPR057041">
    <property type="entry name" value="SCAP_N"/>
</dbReference>
<evidence type="ECO:0000256" key="13">
    <source>
        <dbReference type="ARBA" id="ARBA00023098"/>
    </source>
</evidence>
<evidence type="ECO:0000256" key="10">
    <source>
        <dbReference type="ARBA" id="ARBA00022824"/>
    </source>
</evidence>
<comment type="subcellular location">
    <subcellularLocation>
        <location evidence="2">Cytoplasmic vesicle</location>
        <location evidence="2">COPII-coated vesicle membrane</location>
        <topology evidence="2">Multi-pass membrane protein</topology>
    </subcellularLocation>
    <subcellularLocation>
        <location evidence="1">Endoplasmic reticulum membrane</location>
        <topology evidence="1">Multi-pass membrane protein</topology>
    </subcellularLocation>
    <subcellularLocation>
        <location evidence="3">Golgi apparatus membrane</location>
        <topology evidence="3">Multi-pass membrane protein</topology>
    </subcellularLocation>
</comment>
<evidence type="ECO:0000256" key="9">
    <source>
        <dbReference type="ARBA" id="ARBA00022737"/>
    </source>
</evidence>
<evidence type="ECO:0000313" key="25">
    <source>
        <dbReference type="Proteomes" id="UP000695000"/>
    </source>
</evidence>
<keyword evidence="15 23" id="KW-0472">Membrane</keyword>
<dbReference type="SUPFAM" id="SSF50978">
    <property type="entry name" value="WD40 repeat-like"/>
    <property type="match status" value="1"/>
</dbReference>
<evidence type="ECO:0000256" key="15">
    <source>
        <dbReference type="ARBA" id="ARBA00023136"/>
    </source>
</evidence>
<protein>
    <recommendedName>
        <fullName evidence="5">Sterol regulatory element-binding protein cleavage-activating protein</fullName>
    </recommendedName>
</protein>
<feature type="transmembrane region" description="Helical" evidence="23">
    <location>
        <begin position="288"/>
        <end position="307"/>
    </location>
</feature>
<dbReference type="Gene3D" id="2.130.10.10">
    <property type="entry name" value="YVTN repeat-like/Quinoprotein amine dehydrogenase"/>
    <property type="match status" value="1"/>
</dbReference>
<feature type="transmembrane region" description="Helical" evidence="23">
    <location>
        <begin position="37"/>
        <end position="57"/>
    </location>
</feature>
<dbReference type="GeneID" id="108563532"/>
<keyword evidence="18" id="KW-0753">Steroid metabolism</keyword>
<organism evidence="25 27">
    <name type="scientific">Nicrophorus vespilloides</name>
    <name type="common">Boreal carrion beetle</name>
    <dbReference type="NCBI Taxonomy" id="110193"/>
    <lineage>
        <taxon>Eukaryota</taxon>
        <taxon>Metazoa</taxon>
        <taxon>Ecdysozoa</taxon>
        <taxon>Arthropoda</taxon>
        <taxon>Hexapoda</taxon>
        <taxon>Insecta</taxon>
        <taxon>Pterygota</taxon>
        <taxon>Neoptera</taxon>
        <taxon>Endopterygota</taxon>
        <taxon>Coleoptera</taxon>
        <taxon>Polyphaga</taxon>
        <taxon>Staphyliniformia</taxon>
        <taxon>Silphidae</taxon>
        <taxon>Nicrophorinae</taxon>
        <taxon>Nicrophorus</taxon>
    </lineage>
</organism>
<comment type="function">
    <text evidence="20">Escort protein required for cholesterol as well as lipid homeostasis. Regulates export of the SCAP-SREBP complex from the endoplasmic reticulum to the Golgi upon low cholesterol, thereby regulating the processing of sterol regulatory element-binding proteins (SREBPs) SREBF1/SREBP1 and SREBF2/SREBP2. At high sterol concentrations, formation of a ternary complex with INSIG (INSIG1 or INSIG2) leads to mask the ER export signal in SCAP, promoting retention of the complex in the endoplasmic reticulum. Low sterol concentrations trigger release of INSIG, a conformational change in the SSD domain of SCAP, unmasking of the ER export signal, promoting recruitment into COPII-coated vesicles and transport of the SCAP-SREBP to the Golgi: in the Golgi, SREBPs are then processed, releasing the transcription factor fragment of SREBPs from the membrane, its import into the nucleus and up-regulation of LDLR, INSIG1 and the mevalonate pathway. Binds cholesterol via its SSD domain.</text>
</comment>
<evidence type="ECO:0000256" key="21">
    <source>
        <dbReference type="PROSITE-ProRule" id="PRU00221"/>
    </source>
</evidence>
<dbReference type="RefSeq" id="XP_017777722.1">
    <property type="nucleotide sequence ID" value="XM_017922233.1"/>
</dbReference>
<dbReference type="SMART" id="SM00320">
    <property type="entry name" value="WD40"/>
    <property type="match status" value="5"/>
</dbReference>
<evidence type="ECO:0000256" key="3">
    <source>
        <dbReference type="ARBA" id="ARBA00004653"/>
    </source>
</evidence>
<evidence type="ECO:0000256" key="4">
    <source>
        <dbReference type="ARBA" id="ARBA00007410"/>
    </source>
</evidence>
<name>A0ABM1MT22_NICVS</name>
<dbReference type="InterPro" id="IPR019775">
    <property type="entry name" value="WD40_repeat_CS"/>
</dbReference>
<keyword evidence="11 23" id="KW-1133">Transmembrane helix</keyword>
<dbReference type="RefSeq" id="XP_017777721.1">
    <property type="nucleotide sequence ID" value="XM_017922232.1"/>
</dbReference>
<evidence type="ECO:0000256" key="12">
    <source>
        <dbReference type="ARBA" id="ARBA00023034"/>
    </source>
</evidence>
<dbReference type="PROSITE" id="PS00678">
    <property type="entry name" value="WD_REPEATS_1"/>
    <property type="match status" value="1"/>
</dbReference>
<evidence type="ECO:0000256" key="23">
    <source>
        <dbReference type="SAM" id="Phobius"/>
    </source>
</evidence>
<feature type="transmembrane region" description="Helical" evidence="23">
    <location>
        <begin position="426"/>
        <end position="448"/>
    </location>
</feature>
<keyword evidence="7 21" id="KW-0853">WD repeat</keyword>
<keyword evidence="9" id="KW-0677">Repeat</keyword>
<evidence type="ECO:0000256" key="11">
    <source>
        <dbReference type="ARBA" id="ARBA00022989"/>
    </source>
</evidence>
<evidence type="ECO:0000256" key="22">
    <source>
        <dbReference type="SAM" id="MobiDB-lite"/>
    </source>
</evidence>
<dbReference type="InterPro" id="IPR057042">
    <property type="entry name" value="Beta-prop_SCAP"/>
</dbReference>
<evidence type="ECO:0000259" key="24">
    <source>
        <dbReference type="PROSITE" id="PS50156"/>
    </source>
</evidence>
<feature type="repeat" description="WD" evidence="21">
    <location>
        <begin position="1128"/>
        <end position="1170"/>
    </location>
</feature>
<gene>
    <name evidence="26 27" type="primary">LOC108563532</name>
</gene>
<feature type="repeat" description="WD" evidence="21">
    <location>
        <begin position="1171"/>
        <end position="1210"/>
    </location>
</feature>
<feature type="region of interest" description="Disordered" evidence="22">
    <location>
        <begin position="829"/>
        <end position="848"/>
    </location>
</feature>
<sequence length="1292" mass="146061">MNTRVEEAPRGRGAKATALQNRVAQLYYSHGLFCSSYPTTVISIAIIVAIICCYPLLNLPLSGNLPVHISNNGSAISGGVPIVDAPKCYVQQVVLRSAVVPWTDSLAIGDAFRAPLYEAFKLLDVVRNYQDPNSLKTLGHVCLHVESIKKKVQDSKNNVFPEYSCLVLSPANMWKQDVQLFAQDTSILNTIFNHQNLQKGKTSVAEMLFGMHLVDTGIKRYPLRNRQRVLQYAVTLFFKEYDEQFIAGLRHKLQTLYPLHQELNQTHYEQPSYLNDTVLIHYPGEINYFEYVPLIITYMLLFFYYYFSVRKIELINSKIGMAFTVVLTVLCSLSMTLGVCFFFGLTLNMQDKQIFPYLVILVGLENVLVLTKSIVSTPSHLDIKIRVARGLSKEGWSITKNLLIEITILTIGLFTFFPAIQEFCIFAIVGLIVDFFLQMFFFTTVLGIDTRHIEKTDKNNLNFRNNLYRTSSSEKINSAGMNRSKSHPRLNSIHTNVVAGQTQGKQEKKIPKRLRLVNIWARTRFFQRAFMILMVIWIGMILYNSGIMEQYFLDLYNITEKGDGKNKSESNVKFNILPILNSNETYMVNFVTQKSTELNFNNTDEINKLKHGEYVPWMRLSTQHWPSILRKYNVSLTRGHIAVLPNIKISHAVAPEQAVLLRNADEKYGRKFEWHALALALDPIDFSDSEGTSSSQHFPQSDRPFYPTSPMEIFLTAILCAISVFVLAYAVFVLYKCICSRNYAEWRASWTSDKSGDESDIPVLLEAVPVVLDGHTQEIECIATDGFSIVSTCLGGHLKVWDANTGELITNIIRRQLIDTLNQSDSNLDCDENGHSDYESGSPPSRDENFMSFPSLRNKINTNFSNFTLEPVTNTGDSYDFGDQYRELYANHSNKLKQRHYDGTGWLQCERNYSEPENFSDRYTGANRSSAIDIRNSRHYSKDYMASMNSPKSVNGVSHNVCDYKVPPIWCIDFVDNLIVIGCANGRVEFWEGTTAKFKCLFDDESGIGITAIKLVGSRVIAARLYGSLDFLQLQTYSQGKQIDWNFTSAYRRTHVRTGSAGSISDYSYLKQNEEAREDMRCVKMLSAKAHQQPITCLDCEGGKVVTGSQDHTLKVFRLEDGKHLYTLHGHSGPISCLFIDRISPATSGSGSQDGMLCVWDLLTGACMYSIQAHDGQINSLTYSASYVISLGADERICVWERFQGHLLNTIHVNGTHTSQVLMLTPHLVVTARAGGLSLWDVHSGDSVRSIVLGHAPFIFVSQLVTLRDAVLCDFGKELMIVRFPLITHKYD</sequence>
<feature type="domain" description="SSD" evidence="24">
    <location>
        <begin position="290"/>
        <end position="448"/>
    </location>
</feature>
<evidence type="ECO:0000256" key="1">
    <source>
        <dbReference type="ARBA" id="ARBA00004477"/>
    </source>
</evidence>
<accession>A0ABM1MT22</accession>
<proteinExistence type="inferred from homology"/>
<evidence type="ECO:0000313" key="26">
    <source>
        <dbReference type="RefSeq" id="XP_017777721.1"/>
    </source>
</evidence>
<keyword evidence="8 23" id="KW-0812">Transmembrane</keyword>
<keyword evidence="19" id="KW-0968">Cytoplasmic vesicle</keyword>
<comment type="similarity">
    <text evidence="4">Belongs to the WD repeat SCAP family.</text>
</comment>
<dbReference type="PANTHER" id="PTHR46378">
    <property type="entry name" value="STEROL REGULATORY ELEMENT-BINDING PROTEIN CLEAVAGE-ACTIVATING PROTEIN"/>
    <property type="match status" value="1"/>
</dbReference>
<feature type="transmembrane region" description="Helical" evidence="23">
    <location>
        <begin position="319"/>
        <end position="345"/>
    </location>
</feature>
<dbReference type="InterPro" id="IPR036322">
    <property type="entry name" value="WD40_repeat_dom_sf"/>
</dbReference>
<feature type="transmembrane region" description="Helical" evidence="23">
    <location>
        <begin position="357"/>
        <end position="381"/>
    </location>
</feature>
<dbReference type="InterPro" id="IPR000731">
    <property type="entry name" value="SSD"/>
</dbReference>
<feature type="transmembrane region" description="Helical" evidence="23">
    <location>
        <begin position="402"/>
        <end position="420"/>
    </location>
</feature>
<evidence type="ECO:0000256" key="20">
    <source>
        <dbReference type="ARBA" id="ARBA00045958"/>
    </source>
</evidence>
<dbReference type="Proteomes" id="UP000695000">
    <property type="component" value="Unplaced"/>
</dbReference>
<evidence type="ECO:0000256" key="19">
    <source>
        <dbReference type="ARBA" id="ARBA00023329"/>
    </source>
</evidence>
<dbReference type="SUPFAM" id="SSF82866">
    <property type="entry name" value="Multidrug efflux transporter AcrB transmembrane domain"/>
    <property type="match status" value="1"/>
</dbReference>
<dbReference type="InterPro" id="IPR030225">
    <property type="entry name" value="SCAP"/>
</dbReference>
<keyword evidence="13" id="KW-0443">Lipid metabolism</keyword>
<dbReference type="Gene3D" id="1.20.1640.10">
    <property type="entry name" value="Multidrug efflux transporter AcrB transmembrane domain"/>
    <property type="match status" value="1"/>
</dbReference>
<dbReference type="PROSITE" id="PS50082">
    <property type="entry name" value="WD_REPEATS_2"/>
    <property type="match status" value="2"/>
</dbReference>
<feature type="transmembrane region" description="Helical" evidence="23">
    <location>
        <begin position="525"/>
        <end position="543"/>
    </location>
</feature>
<dbReference type="Pfam" id="PF24017">
    <property type="entry name" value="Beta-prop_SCAP"/>
    <property type="match status" value="1"/>
</dbReference>
<dbReference type="InterPro" id="IPR015943">
    <property type="entry name" value="WD40/YVTN_repeat-like_dom_sf"/>
</dbReference>
<keyword evidence="17" id="KW-0325">Glycoprotein</keyword>
<evidence type="ECO:0000256" key="8">
    <source>
        <dbReference type="ARBA" id="ARBA00022692"/>
    </source>
</evidence>
<dbReference type="InterPro" id="IPR001680">
    <property type="entry name" value="WD40_rpt"/>
</dbReference>
<evidence type="ECO:0000256" key="7">
    <source>
        <dbReference type="ARBA" id="ARBA00022574"/>
    </source>
</evidence>
<evidence type="ECO:0000256" key="14">
    <source>
        <dbReference type="ARBA" id="ARBA00023121"/>
    </source>
</evidence>
<dbReference type="InterPro" id="IPR053958">
    <property type="entry name" value="HMGCR/SNAP/NPC1-like_SSD"/>
</dbReference>
<feature type="transmembrane region" description="Helical" evidence="23">
    <location>
        <begin position="713"/>
        <end position="735"/>
    </location>
</feature>
<dbReference type="Pfam" id="PF12349">
    <property type="entry name" value="Sterol-sensing"/>
    <property type="match status" value="1"/>
</dbReference>
<keyword evidence="25" id="KW-1185">Reference proteome</keyword>
<dbReference type="PROSITE" id="PS50156">
    <property type="entry name" value="SSD"/>
    <property type="match status" value="1"/>
</dbReference>
<keyword evidence="6" id="KW-0153">Cholesterol metabolism</keyword>
<dbReference type="Pfam" id="PF24006">
    <property type="entry name" value="SCAP_N"/>
    <property type="match status" value="1"/>
</dbReference>
<keyword evidence="12" id="KW-0333">Golgi apparatus</keyword>
<keyword evidence="16" id="KW-1207">Sterol metabolism</keyword>
<evidence type="ECO:0000313" key="27">
    <source>
        <dbReference type="RefSeq" id="XP_017777722.1"/>
    </source>
</evidence>
<keyword evidence="10" id="KW-0256">Endoplasmic reticulum</keyword>